<feature type="chain" id="PRO_5026734570" description="CBM-cenC domain-containing protein" evidence="2">
    <location>
        <begin position="38"/>
        <end position="217"/>
    </location>
</feature>
<evidence type="ECO:0008006" key="4">
    <source>
        <dbReference type="Google" id="ProtNLM"/>
    </source>
</evidence>
<organism evidence="3">
    <name type="scientific">uncultured Chloroflexota bacterium</name>
    <dbReference type="NCBI Taxonomy" id="166587"/>
    <lineage>
        <taxon>Bacteria</taxon>
        <taxon>Bacillati</taxon>
        <taxon>Chloroflexota</taxon>
        <taxon>environmental samples</taxon>
    </lineage>
</organism>
<gene>
    <name evidence="3" type="ORF">AVDCRST_MAG77-1627</name>
</gene>
<feature type="signal peptide" evidence="2">
    <location>
        <begin position="1"/>
        <end position="37"/>
    </location>
</feature>
<feature type="compositionally biased region" description="Basic residues" evidence="1">
    <location>
        <begin position="43"/>
        <end position="53"/>
    </location>
</feature>
<protein>
    <recommendedName>
        <fullName evidence="4">CBM-cenC domain-containing protein</fullName>
    </recommendedName>
</protein>
<name>A0A6J4I3M7_9CHLR</name>
<evidence type="ECO:0000256" key="2">
    <source>
        <dbReference type="SAM" id="SignalP"/>
    </source>
</evidence>
<dbReference type="EMBL" id="CADCTC010000095">
    <property type="protein sequence ID" value="CAA9240151.1"/>
    <property type="molecule type" value="Genomic_DNA"/>
</dbReference>
<dbReference type="AlphaFoldDB" id="A0A6J4I3M7"/>
<proteinExistence type="predicted"/>
<sequence length="217" mass="22918">MKSGIMNSRRSGLVNGVRAAFAAPAVVAALRTGVAHAGSGTGTKHKGTKHKGTKNTGTHAGTRAEVAGMQVGNQQRTGTNAAFTTATHTHTGTGTRMQMEGLNSLFSGSLKSIHDLTESRGAVYFFGLNGAVSRIFLRLKKLQRGTTYRLAYSVSGTATAPNDRVALVQLTTNGDGGFRQVVAVNNLSLNFAGLTFFLQRLDGTNWTDVLQLVQHKA</sequence>
<feature type="region of interest" description="Disordered" evidence="1">
    <location>
        <begin position="36"/>
        <end position="59"/>
    </location>
</feature>
<accession>A0A6J4I3M7</accession>
<keyword evidence="2" id="KW-0732">Signal</keyword>
<reference evidence="3" key="1">
    <citation type="submission" date="2020-02" db="EMBL/GenBank/DDBJ databases">
        <authorList>
            <person name="Meier V. D."/>
        </authorList>
    </citation>
    <scope>NUCLEOTIDE SEQUENCE</scope>
    <source>
        <strain evidence="3">AVDCRST_MAG77</strain>
    </source>
</reference>
<evidence type="ECO:0000313" key="3">
    <source>
        <dbReference type="EMBL" id="CAA9240151.1"/>
    </source>
</evidence>
<evidence type="ECO:0000256" key="1">
    <source>
        <dbReference type="SAM" id="MobiDB-lite"/>
    </source>
</evidence>